<name>A0ABD7CLQ4_CLOBO</name>
<protein>
    <recommendedName>
        <fullName evidence="3">Phage protein</fullName>
    </recommendedName>
</protein>
<reference evidence="1 2" key="1">
    <citation type="journal article" date="2014" name="J. Infect. Dis.">
        <title>Molecular characterization of a novel botulinum neurotoxin type H gene.</title>
        <authorList>
            <person name="Dover N."/>
            <person name="Barash J.R."/>
            <person name="Hill K.K."/>
            <person name="Xie G."/>
            <person name="Arnon S.S."/>
        </authorList>
    </citation>
    <scope>NUCLEOTIDE SEQUENCE [LARGE SCALE GENOMIC DNA]</scope>
    <source>
        <strain evidence="1 2">IBCA10-7060</strain>
    </source>
</reference>
<sequence length="49" mass="5811">MDFAKGICKWKNCKVNEITEKEMEECSFNNDCEYCQMNTQSDSYDNNND</sequence>
<dbReference type="AlphaFoldDB" id="A0ABD7CLQ4"/>
<dbReference type="EMBL" id="CP069280">
    <property type="protein sequence ID" value="QRI54058.1"/>
    <property type="molecule type" value="Genomic_DNA"/>
</dbReference>
<evidence type="ECO:0008006" key="3">
    <source>
        <dbReference type="Google" id="ProtNLM"/>
    </source>
</evidence>
<dbReference type="Proteomes" id="UP000663464">
    <property type="component" value="Chromosome"/>
</dbReference>
<evidence type="ECO:0000313" key="1">
    <source>
        <dbReference type="EMBL" id="QRI54058.1"/>
    </source>
</evidence>
<organism evidence="1 2">
    <name type="scientific">Clostridium botulinum</name>
    <dbReference type="NCBI Taxonomy" id="1491"/>
    <lineage>
        <taxon>Bacteria</taxon>
        <taxon>Bacillati</taxon>
        <taxon>Bacillota</taxon>
        <taxon>Clostridia</taxon>
        <taxon>Eubacteriales</taxon>
        <taxon>Clostridiaceae</taxon>
        <taxon>Clostridium</taxon>
    </lineage>
</organism>
<accession>A0ABD7CLQ4</accession>
<proteinExistence type="predicted"/>
<evidence type="ECO:0000313" key="2">
    <source>
        <dbReference type="Proteomes" id="UP000663464"/>
    </source>
</evidence>
<gene>
    <name evidence="1" type="ORF">JQS73_02755</name>
</gene>
<dbReference type="RefSeq" id="WP_160279559.1">
    <property type="nucleotide sequence ID" value="NZ_CP069280.1"/>
</dbReference>